<comment type="similarity">
    <text evidence="1 9">Belongs to the SPC25 family.</text>
</comment>
<reference evidence="12 13" key="1">
    <citation type="submission" date="2023-08" db="EMBL/GenBank/DDBJ databases">
        <title>Black Yeasts Isolated from many extreme environments.</title>
        <authorList>
            <person name="Coleine C."/>
            <person name="Stajich J.E."/>
            <person name="Selbmann L."/>
        </authorList>
    </citation>
    <scope>NUCLEOTIDE SEQUENCE [LARGE SCALE GENOMIC DNA]</scope>
    <source>
        <strain evidence="12 13">CCFEE 5935</strain>
    </source>
</reference>
<keyword evidence="2 9" id="KW-0158">Chromosome</keyword>
<evidence type="ECO:0000256" key="2">
    <source>
        <dbReference type="ARBA" id="ARBA00022454"/>
    </source>
</evidence>
<evidence type="ECO:0000256" key="7">
    <source>
        <dbReference type="ARBA" id="ARBA00023306"/>
    </source>
</evidence>
<dbReference type="RefSeq" id="XP_064657890.1">
    <property type="nucleotide sequence ID" value="XM_064804089.1"/>
</dbReference>
<evidence type="ECO:0000256" key="4">
    <source>
        <dbReference type="ARBA" id="ARBA00022776"/>
    </source>
</evidence>
<feature type="compositionally biased region" description="Polar residues" evidence="10">
    <location>
        <begin position="92"/>
        <end position="102"/>
    </location>
</feature>
<name>A0AAV9P8X3_9PEZI</name>
<dbReference type="EMBL" id="JAVRRT010000010">
    <property type="protein sequence ID" value="KAK5168280.1"/>
    <property type="molecule type" value="Genomic_DNA"/>
</dbReference>
<keyword evidence="3 9" id="KW-0132">Cell division</keyword>
<feature type="region of interest" description="Disordered" evidence="10">
    <location>
        <begin position="1"/>
        <end position="21"/>
    </location>
</feature>
<evidence type="ECO:0000256" key="1">
    <source>
        <dbReference type="ARBA" id="ARBA00006379"/>
    </source>
</evidence>
<feature type="compositionally biased region" description="Polar residues" evidence="10">
    <location>
        <begin position="1"/>
        <end position="13"/>
    </location>
</feature>
<dbReference type="GO" id="GO:0031262">
    <property type="term" value="C:Ndc80 complex"/>
    <property type="evidence" value="ECO:0007669"/>
    <property type="project" value="InterPro"/>
</dbReference>
<dbReference type="Proteomes" id="UP001337655">
    <property type="component" value="Unassembled WGS sequence"/>
</dbReference>
<dbReference type="FunFam" id="3.30.457.50:FF:000001">
    <property type="entry name" value="Probable kinetochore protein spc25"/>
    <property type="match status" value="1"/>
</dbReference>
<accession>A0AAV9P8X3</accession>
<dbReference type="InterPro" id="IPR045143">
    <property type="entry name" value="Spc25"/>
</dbReference>
<keyword evidence="4 9" id="KW-0498">Mitosis</keyword>
<evidence type="ECO:0000256" key="8">
    <source>
        <dbReference type="ARBA" id="ARBA00023328"/>
    </source>
</evidence>
<sequence>MAAATMTPSRFGNSFSSSQSQYGAHTTSMADSLPTIDFGFNDLRERMAQFTVRFDEFIEKGRKRVLDEHNAFRMNVAELEESRRASEKEISKLQSKSSTHAQNLAKEAAETEEMHEAIQTLTAQKEEHIARRDQLKDDIGSLKATIKQKREAQSAYQRSLDAQARHNVPELRFWEHCLGLRIEGSASGMEDQLRFVFACIDEKDESKECWFELRLGGPEYEVATSKPKLEKERLEEIVQTLNETKDVGPFLKAMRRLFVETLPFAS</sequence>
<dbReference type="Gene3D" id="3.30.457.50">
    <property type="entry name" value="Chromosome segregation protein Spc25"/>
    <property type="match status" value="1"/>
</dbReference>
<dbReference type="PANTHER" id="PTHR14281:SF0">
    <property type="entry name" value="KINETOCHORE PROTEIN SPC25"/>
    <property type="match status" value="1"/>
</dbReference>
<comment type="caution">
    <text evidence="12">The sequence shown here is derived from an EMBL/GenBank/DDBJ whole genome shotgun (WGS) entry which is preliminary data.</text>
</comment>
<feature type="region of interest" description="Disordered" evidence="10">
    <location>
        <begin position="83"/>
        <end position="109"/>
    </location>
</feature>
<dbReference type="GO" id="GO:0007059">
    <property type="term" value="P:chromosome segregation"/>
    <property type="evidence" value="ECO:0007669"/>
    <property type="project" value="InterPro"/>
</dbReference>
<evidence type="ECO:0000313" key="12">
    <source>
        <dbReference type="EMBL" id="KAK5168280.1"/>
    </source>
</evidence>
<keyword evidence="8 9" id="KW-0137">Centromere</keyword>
<evidence type="ECO:0000256" key="10">
    <source>
        <dbReference type="SAM" id="MobiDB-lite"/>
    </source>
</evidence>
<dbReference type="CDD" id="cd23784">
    <property type="entry name" value="RWD_Spc25"/>
    <property type="match status" value="1"/>
</dbReference>
<keyword evidence="9" id="KW-0539">Nucleus</keyword>
<evidence type="ECO:0000256" key="3">
    <source>
        <dbReference type="ARBA" id="ARBA00022618"/>
    </source>
</evidence>
<dbReference type="PANTHER" id="PTHR14281">
    <property type="entry name" value="KINETOCHORE PROTEIN SPC25-RELATED"/>
    <property type="match status" value="1"/>
</dbReference>
<evidence type="ECO:0000256" key="9">
    <source>
        <dbReference type="RuleBase" id="RU367150"/>
    </source>
</evidence>
<comment type="subunit">
    <text evidence="9">Component of the NDC80 complex.</text>
</comment>
<keyword evidence="6" id="KW-0175">Coiled coil</keyword>
<gene>
    <name evidence="12" type="primary">SPC25</name>
    <name evidence="12" type="ORF">LTR77_006849</name>
</gene>
<protein>
    <recommendedName>
        <fullName evidence="9">Kinetochore protein SPC25</fullName>
    </recommendedName>
</protein>
<evidence type="ECO:0000256" key="6">
    <source>
        <dbReference type="ARBA" id="ARBA00023054"/>
    </source>
</evidence>
<dbReference type="GO" id="GO:0051301">
    <property type="term" value="P:cell division"/>
    <property type="evidence" value="ECO:0007669"/>
    <property type="project" value="UniProtKB-UniRule"/>
</dbReference>
<dbReference type="AlphaFoldDB" id="A0AAV9P8X3"/>
<keyword evidence="13" id="KW-1185">Reference proteome</keyword>
<evidence type="ECO:0000256" key="5">
    <source>
        <dbReference type="ARBA" id="ARBA00022838"/>
    </source>
</evidence>
<dbReference type="GeneID" id="89928188"/>
<dbReference type="GO" id="GO:0005634">
    <property type="term" value="C:nucleus"/>
    <property type="evidence" value="ECO:0007669"/>
    <property type="project" value="UniProtKB-SubCell"/>
</dbReference>
<dbReference type="InterPro" id="IPR013255">
    <property type="entry name" value="Spc25_C"/>
</dbReference>
<comment type="subcellular location">
    <subcellularLocation>
        <location evidence="9">Nucleus</location>
    </subcellularLocation>
    <subcellularLocation>
        <location evidence="9">Chromosome</location>
        <location evidence="9">Centromere</location>
        <location evidence="9">Kinetochore</location>
    </subcellularLocation>
</comment>
<feature type="domain" description="Chromosome segregation protein Spc25 C-terminal" evidence="11">
    <location>
        <begin position="190"/>
        <end position="259"/>
    </location>
</feature>
<dbReference type="Pfam" id="PF08234">
    <property type="entry name" value="Spindle_Spc25"/>
    <property type="match status" value="1"/>
</dbReference>
<keyword evidence="7 9" id="KW-0131">Cell cycle</keyword>
<organism evidence="12 13">
    <name type="scientific">Saxophila tyrrhenica</name>
    <dbReference type="NCBI Taxonomy" id="1690608"/>
    <lineage>
        <taxon>Eukaryota</taxon>
        <taxon>Fungi</taxon>
        <taxon>Dikarya</taxon>
        <taxon>Ascomycota</taxon>
        <taxon>Pezizomycotina</taxon>
        <taxon>Dothideomycetes</taxon>
        <taxon>Dothideomycetidae</taxon>
        <taxon>Mycosphaerellales</taxon>
        <taxon>Extremaceae</taxon>
        <taxon>Saxophila</taxon>
    </lineage>
</organism>
<keyword evidence="5 9" id="KW-0995">Kinetochore</keyword>
<comment type="function">
    <text evidence="9">Acts as a component of the essential kinetochore-associated NDC80 complex, which is required for chromosome segregation and spindle checkpoint activity.</text>
</comment>
<evidence type="ECO:0000259" key="11">
    <source>
        <dbReference type="Pfam" id="PF08234"/>
    </source>
</evidence>
<proteinExistence type="inferred from homology"/>
<evidence type="ECO:0000313" key="13">
    <source>
        <dbReference type="Proteomes" id="UP001337655"/>
    </source>
</evidence>